<dbReference type="PANTHER" id="PTHR33317">
    <property type="entry name" value="POLYNUCLEOTIDYL TRANSFERASE, RIBONUCLEASE H-LIKE SUPERFAMILY PROTEIN"/>
    <property type="match status" value="1"/>
</dbReference>
<evidence type="ECO:0000313" key="7">
    <source>
        <dbReference type="EMBL" id="MCA9375018.1"/>
    </source>
</evidence>
<dbReference type="InterPro" id="IPR005227">
    <property type="entry name" value="YqgF"/>
</dbReference>
<dbReference type="EC" id="3.1.-.-" evidence="5"/>
<evidence type="ECO:0000256" key="4">
    <source>
        <dbReference type="ARBA" id="ARBA00022801"/>
    </source>
</evidence>
<protein>
    <recommendedName>
        <fullName evidence="5">Putative pre-16S rRNA nuclease</fullName>
        <ecNumber evidence="5">3.1.-.-</ecNumber>
    </recommendedName>
</protein>
<comment type="function">
    <text evidence="5">Could be a nuclease involved in processing of the 5'-end of pre-16S rRNA.</text>
</comment>
<evidence type="ECO:0000256" key="5">
    <source>
        <dbReference type="HAMAP-Rule" id="MF_00651"/>
    </source>
</evidence>
<dbReference type="InterPro" id="IPR012337">
    <property type="entry name" value="RNaseH-like_sf"/>
</dbReference>
<evidence type="ECO:0000256" key="2">
    <source>
        <dbReference type="ARBA" id="ARBA00022517"/>
    </source>
</evidence>
<keyword evidence="3 5" id="KW-0540">Nuclease</keyword>
<dbReference type="CDD" id="cd16964">
    <property type="entry name" value="YqgF"/>
    <property type="match status" value="1"/>
</dbReference>
<dbReference type="NCBIfam" id="TIGR00250">
    <property type="entry name" value="RNAse_H_YqgF"/>
    <property type="match status" value="1"/>
</dbReference>
<dbReference type="GO" id="GO:0005829">
    <property type="term" value="C:cytosol"/>
    <property type="evidence" value="ECO:0007669"/>
    <property type="project" value="TreeGrafter"/>
</dbReference>
<dbReference type="SUPFAM" id="SSF53098">
    <property type="entry name" value="Ribonuclease H-like"/>
    <property type="match status" value="1"/>
</dbReference>
<dbReference type="InterPro" id="IPR006641">
    <property type="entry name" value="YqgF/RNaseH-like_dom"/>
</dbReference>
<evidence type="ECO:0000256" key="3">
    <source>
        <dbReference type="ARBA" id="ARBA00022722"/>
    </source>
</evidence>
<dbReference type="SMART" id="SM00732">
    <property type="entry name" value="YqgFc"/>
    <property type="match status" value="1"/>
</dbReference>
<accession>A0A955KVE1</accession>
<evidence type="ECO:0000256" key="1">
    <source>
        <dbReference type="ARBA" id="ARBA00022490"/>
    </source>
</evidence>
<reference evidence="7" key="2">
    <citation type="journal article" date="2021" name="Microbiome">
        <title>Successional dynamics and alternative stable states in a saline activated sludge microbial community over 9 years.</title>
        <authorList>
            <person name="Wang Y."/>
            <person name="Ye J."/>
            <person name="Ju F."/>
            <person name="Liu L."/>
            <person name="Boyd J.A."/>
            <person name="Deng Y."/>
            <person name="Parks D.H."/>
            <person name="Jiang X."/>
            <person name="Yin X."/>
            <person name="Woodcroft B.J."/>
            <person name="Tyson G.W."/>
            <person name="Hugenholtz P."/>
            <person name="Polz M.F."/>
            <person name="Zhang T."/>
        </authorList>
    </citation>
    <scope>NUCLEOTIDE SEQUENCE</scope>
    <source>
        <strain evidence="7">HKST-UBA16</strain>
    </source>
</reference>
<dbReference type="AlphaFoldDB" id="A0A955KVE1"/>
<comment type="subcellular location">
    <subcellularLocation>
        <location evidence="5">Cytoplasm</location>
    </subcellularLocation>
</comment>
<keyword evidence="4 5" id="KW-0378">Hydrolase</keyword>
<proteinExistence type="inferred from homology"/>
<reference evidence="7" key="1">
    <citation type="submission" date="2020-04" db="EMBL/GenBank/DDBJ databases">
        <authorList>
            <person name="Zhang T."/>
        </authorList>
    </citation>
    <scope>NUCLEOTIDE SEQUENCE</scope>
    <source>
        <strain evidence="7">HKST-UBA16</strain>
    </source>
</reference>
<dbReference type="HAMAP" id="MF_00651">
    <property type="entry name" value="Nuclease_YqgF"/>
    <property type="match status" value="1"/>
</dbReference>
<organism evidence="7 8">
    <name type="scientific">Candidatus Dojkabacteria bacterium</name>
    <dbReference type="NCBI Taxonomy" id="2099670"/>
    <lineage>
        <taxon>Bacteria</taxon>
        <taxon>Candidatus Dojkabacteria</taxon>
    </lineage>
</organism>
<keyword evidence="1 5" id="KW-0963">Cytoplasm</keyword>
<feature type="domain" description="YqgF/RNase H-like" evidence="6">
    <location>
        <begin position="4"/>
        <end position="107"/>
    </location>
</feature>
<dbReference type="Pfam" id="PF03652">
    <property type="entry name" value="RuvX"/>
    <property type="match status" value="1"/>
</dbReference>
<dbReference type="Gene3D" id="3.30.420.140">
    <property type="entry name" value="YqgF/RNase H-like domain"/>
    <property type="match status" value="1"/>
</dbReference>
<dbReference type="Proteomes" id="UP000748332">
    <property type="component" value="Unassembled WGS sequence"/>
</dbReference>
<gene>
    <name evidence="7" type="primary">ruvX</name>
    <name evidence="7" type="ORF">KC622_01665</name>
</gene>
<dbReference type="GO" id="GO:0016788">
    <property type="term" value="F:hydrolase activity, acting on ester bonds"/>
    <property type="evidence" value="ECO:0007669"/>
    <property type="project" value="UniProtKB-UniRule"/>
</dbReference>
<dbReference type="GO" id="GO:0000967">
    <property type="term" value="P:rRNA 5'-end processing"/>
    <property type="evidence" value="ECO:0007669"/>
    <property type="project" value="UniProtKB-UniRule"/>
</dbReference>
<comment type="caution">
    <text evidence="7">The sequence shown here is derived from an EMBL/GenBank/DDBJ whole genome shotgun (WGS) entry which is preliminary data.</text>
</comment>
<evidence type="ECO:0000259" key="6">
    <source>
        <dbReference type="SMART" id="SM00732"/>
    </source>
</evidence>
<sequence>MKSFPVLAIDYGSARLGIAISDANGTVASPLKTIDINKSGGLNEAIQIIRRTVKEYNAARILIGMPQAFTEKQQKTQEKVRKFADQVKTNIGLEIVFYDESFSTTKAENVLVSLGHNTTSGRKVIDKLSAAIFLQNFLNNESNKANSLSQKENP</sequence>
<dbReference type="GO" id="GO:0004518">
    <property type="term" value="F:nuclease activity"/>
    <property type="evidence" value="ECO:0007669"/>
    <property type="project" value="UniProtKB-KW"/>
</dbReference>
<keyword evidence="2 5" id="KW-0690">Ribosome biogenesis</keyword>
<evidence type="ECO:0000313" key="8">
    <source>
        <dbReference type="Proteomes" id="UP000748332"/>
    </source>
</evidence>
<comment type="similarity">
    <text evidence="5">Belongs to the YqgF HJR family.</text>
</comment>
<dbReference type="InterPro" id="IPR037027">
    <property type="entry name" value="YqgF/RNaseH-like_dom_sf"/>
</dbReference>
<dbReference type="PANTHER" id="PTHR33317:SF4">
    <property type="entry name" value="POLYNUCLEOTIDYL TRANSFERASE, RIBONUCLEASE H-LIKE SUPERFAMILY PROTEIN"/>
    <property type="match status" value="1"/>
</dbReference>
<dbReference type="EMBL" id="JAGQLM010000064">
    <property type="protein sequence ID" value="MCA9375018.1"/>
    <property type="molecule type" value="Genomic_DNA"/>
</dbReference>
<name>A0A955KVE1_9BACT</name>